<protein>
    <submittedName>
        <fullName evidence="1">Uncharacterized protein</fullName>
    </submittedName>
</protein>
<name>X0WUF2_9ZZZZ</name>
<evidence type="ECO:0000313" key="1">
    <source>
        <dbReference type="EMBL" id="GAG16351.1"/>
    </source>
</evidence>
<accession>X0WUF2</accession>
<proteinExistence type="predicted"/>
<comment type="caution">
    <text evidence="1">The sequence shown here is derived from an EMBL/GenBank/DDBJ whole genome shotgun (WGS) entry which is preliminary data.</text>
</comment>
<feature type="non-terminal residue" evidence="1">
    <location>
        <position position="1"/>
    </location>
</feature>
<dbReference type="EMBL" id="BARS01039204">
    <property type="protein sequence ID" value="GAG16351.1"/>
    <property type="molecule type" value="Genomic_DNA"/>
</dbReference>
<gene>
    <name evidence="1" type="ORF">S01H1_59899</name>
</gene>
<reference evidence="1" key="1">
    <citation type="journal article" date="2014" name="Front. Microbiol.">
        <title>High frequency of phylogenetically diverse reductive dehalogenase-homologous genes in deep subseafloor sedimentary metagenomes.</title>
        <authorList>
            <person name="Kawai M."/>
            <person name="Futagami T."/>
            <person name="Toyoda A."/>
            <person name="Takaki Y."/>
            <person name="Nishi S."/>
            <person name="Hori S."/>
            <person name="Arai W."/>
            <person name="Tsubouchi T."/>
            <person name="Morono Y."/>
            <person name="Uchiyama I."/>
            <person name="Ito T."/>
            <person name="Fujiyama A."/>
            <person name="Inagaki F."/>
            <person name="Takami H."/>
        </authorList>
    </citation>
    <scope>NUCLEOTIDE SEQUENCE</scope>
    <source>
        <strain evidence="1">Expedition CK06-06</strain>
    </source>
</reference>
<organism evidence="1">
    <name type="scientific">marine sediment metagenome</name>
    <dbReference type="NCBI Taxonomy" id="412755"/>
    <lineage>
        <taxon>unclassified sequences</taxon>
        <taxon>metagenomes</taxon>
        <taxon>ecological metagenomes</taxon>
    </lineage>
</organism>
<dbReference type="AlphaFoldDB" id="X0WUF2"/>
<sequence length="109" mass="12441">PLLGKHHDYMIIWGYWNAPDELLAVRDEDIYKGINASDVLKEGLIAESVYRRVMQAARRRLLEVGIEDLNPSGTHLLLSLDKSGRLVTDRQGMPTVRVCNFELLRRGKP</sequence>